<sequence>MNLKITYKPFGDAAILIAWDAEISISISNDILEFQQKIKALKDDNIVDVIMGYSSLTVVFKKRKMEYLNAVKSLKKTYFSECNALKKMPFIWEIPVCYDLEFGIDLQEMAKKVNLEVSEIIKLHSQERYRVYFIGFLPGFLYLGGLQKQLFNERKANPRLHVPKGAVAIGGEQTGVYPTESAGGWNIIGKTPINFFNINKDNPCFAKAGDFIKFVAIDKHQFLQIEKEVQDTSYKIFKTLYNA</sequence>
<dbReference type="InterPro" id="IPR010016">
    <property type="entry name" value="PxpB"/>
</dbReference>
<dbReference type="OrthoDB" id="9778567at2"/>
<dbReference type="HOGENOM" id="CLU_020207_1_1_10"/>
<evidence type="ECO:0000256" key="1">
    <source>
        <dbReference type="ARBA" id="ARBA00022741"/>
    </source>
</evidence>
<dbReference type="STRING" id="313594.PI23P_08890"/>
<dbReference type="eggNOG" id="COG2049">
    <property type="taxonomic scope" value="Bacteria"/>
</dbReference>
<comment type="caution">
    <text evidence="5">The sequence shown here is derived from an EMBL/GenBank/DDBJ whole genome shotgun (WGS) entry which is preliminary data.</text>
</comment>
<dbReference type="NCBIfam" id="TIGR00370">
    <property type="entry name" value="5-oxoprolinase subunit PxpB"/>
    <property type="match status" value="1"/>
</dbReference>
<keyword evidence="1" id="KW-0547">Nucleotide-binding</keyword>
<dbReference type="Gene3D" id="2.40.100.10">
    <property type="entry name" value="Cyclophilin-like"/>
    <property type="match status" value="1"/>
</dbReference>
<dbReference type="Proteomes" id="UP000003053">
    <property type="component" value="Unassembled WGS sequence"/>
</dbReference>
<dbReference type="AlphaFoldDB" id="A4BZY7"/>
<evidence type="ECO:0000313" key="6">
    <source>
        <dbReference type="Proteomes" id="UP000003053"/>
    </source>
</evidence>
<dbReference type="Gene3D" id="3.30.1360.40">
    <property type="match status" value="1"/>
</dbReference>
<dbReference type="SUPFAM" id="SSF50891">
    <property type="entry name" value="Cyclophilin-like"/>
    <property type="match status" value="1"/>
</dbReference>
<dbReference type="GO" id="GO:0016787">
    <property type="term" value="F:hydrolase activity"/>
    <property type="evidence" value="ECO:0007669"/>
    <property type="project" value="UniProtKB-KW"/>
</dbReference>
<dbReference type="EMBL" id="AAOG01000002">
    <property type="protein sequence ID" value="EAR12730.1"/>
    <property type="molecule type" value="Genomic_DNA"/>
</dbReference>
<protein>
    <submittedName>
        <fullName evidence="5">Allophanate hydrolase subunit 1</fullName>
    </submittedName>
</protein>
<dbReference type="InterPro" id="IPR029000">
    <property type="entry name" value="Cyclophilin-like_dom_sf"/>
</dbReference>
<proteinExistence type="predicted"/>
<reference evidence="5 6" key="1">
    <citation type="submission" date="2006-02" db="EMBL/GenBank/DDBJ databases">
        <authorList>
            <person name="Murray A."/>
            <person name="Staley J."/>
            <person name="Ferriera S."/>
            <person name="Johnson J."/>
            <person name="Kravitz S."/>
            <person name="Halpern A."/>
            <person name="Remington K."/>
            <person name="Beeson K."/>
            <person name="Tran B."/>
            <person name="Rogers Y.-H."/>
            <person name="Friedman R."/>
            <person name="Venter J.C."/>
        </authorList>
    </citation>
    <scope>NUCLEOTIDE SEQUENCE [LARGE SCALE GENOMIC DNA]</scope>
    <source>
        <strain evidence="5 6">23-P</strain>
    </source>
</reference>
<dbReference type="RefSeq" id="WP_004570398.1">
    <property type="nucleotide sequence ID" value="NZ_CH724148.1"/>
</dbReference>
<evidence type="ECO:0000256" key="3">
    <source>
        <dbReference type="ARBA" id="ARBA00022840"/>
    </source>
</evidence>
<dbReference type="InterPro" id="IPR003833">
    <property type="entry name" value="CT_C_D"/>
</dbReference>
<dbReference type="PANTHER" id="PTHR34698">
    <property type="entry name" value="5-OXOPROLINASE SUBUNIT B"/>
    <property type="match status" value="1"/>
</dbReference>
<dbReference type="PANTHER" id="PTHR34698:SF2">
    <property type="entry name" value="5-OXOPROLINASE SUBUNIT B"/>
    <property type="match status" value="1"/>
</dbReference>
<name>A4BZY7_9FLAO</name>
<dbReference type="SUPFAM" id="SSF160467">
    <property type="entry name" value="PH0987 N-terminal domain-like"/>
    <property type="match status" value="1"/>
</dbReference>
<evidence type="ECO:0000313" key="5">
    <source>
        <dbReference type="EMBL" id="EAR12730.1"/>
    </source>
</evidence>
<organism evidence="5 6">
    <name type="scientific">Polaribacter irgensii 23-P</name>
    <dbReference type="NCBI Taxonomy" id="313594"/>
    <lineage>
        <taxon>Bacteria</taxon>
        <taxon>Pseudomonadati</taxon>
        <taxon>Bacteroidota</taxon>
        <taxon>Flavobacteriia</taxon>
        <taxon>Flavobacteriales</taxon>
        <taxon>Flavobacteriaceae</taxon>
    </lineage>
</organism>
<evidence type="ECO:0000259" key="4">
    <source>
        <dbReference type="SMART" id="SM00796"/>
    </source>
</evidence>
<evidence type="ECO:0000256" key="2">
    <source>
        <dbReference type="ARBA" id="ARBA00022801"/>
    </source>
</evidence>
<dbReference type="SMART" id="SM00796">
    <property type="entry name" value="AHS1"/>
    <property type="match status" value="1"/>
</dbReference>
<accession>A4BZY7</accession>
<feature type="domain" description="Carboxyltransferase" evidence="4">
    <location>
        <begin position="5"/>
        <end position="206"/>
    </location>
</feature>
<keyword evidence="3" id="KW-0067">ATP-binding</keyword>
<keyword evidence="2 5" id="KW-0378">Hydrolase</keyword>
<keyword evidence="6" id="KW-1185">Reference proteome</keyword>
<dbReference type="Pfam" id="PF02682">
    <property type="entry name" value="CT_C_D"/>
    <property type="match status" value="1"/>
</dbReference>
<gene>
    <name evidence="5" type="ORF">PI23P_08890</name>
</gene>
<dbReference type="GO" id="GO:0005524">
    <property type="term" value="F:ATP binding"/>
    <property type="evidence" value="ECO:0007669"/>
    <property type="project" value="UniProtKB-KW"/>
</dbReference>